<dbReference type="eggNOG" id="COG3291">
    <property type="taxonomic scope" value="Bacteria"/>
</dbReference>
<dbReference type="STRING" id="493475.GARC_1225"/>
<evidence type="ECO:0000256" key="1">
    <source>
        <dbReference type="SAM" id="MobiDB-lite"/>
    </source>
</evidence>
<evidence type="ECO:0000313" key="3">
    <source>
        <dbReference type="Proteomes" id="UP000006327"/>
    </source>
</evidence>
<dbReference type="PANTHER" id="PTHR41339">
    <property type="entry name" value="LIPL48"/>
    <property type="match status" value="1"/>
</dbReference>
<dbReference type="Proteomes" id="UP000006327">
    <property type="component" value="Unassembled WGS sequence"/>
</dbReference>
<protein>
    <recommendedName>
        <fullName evidence="4">Lipoprotein</fullName>
    </recommendedName>
</protein>
<gene>
    <name evidence="2" type="ORF">GARC_1225</name>
</gene>
<dbReference type="AlphaFoldDB" id="K6Z445"/>
<reference evidence="2 3" key="1">
    <citation type="journal article" date="2017" name="Antonie Van Leeuwenhoek">
        <title>Rhizobium rhizosphaerae sp. nov., a novel species isolated from rice rhizosphere.</title>
        <authorList>
            <person name="Zhao J.J."/>
            <person name="Zhang J."/>
            <person name="Zhang R.J."/>
            <person name="Zhang C.W."/>
            <person name="Yin H.Q."/>
            <person name="Zhang X.X."/>
        </authorList>
    </citation>
    <scope>NUCLEOTIDE SEQUENCE [LARGE SCALE GENOMIC DNA]</scope>
    <source>
        <strain evidence="2 3">BSs20135</strain>
    </source>
</reference>
<keyword evidence="3" id="KW-1185">Reference proteome</keyword>
<feature type="compositionally biased region" description="Low complexity" evidence="1">
    <location>
        <begin position="32"/>
        <end position="62"/>
    </location>
</feature>
<proteinExistence type="predicted"/>
<evidence type="ECO:0008006" key="4">
    <source>
        <dbReference type="Google" id="ProtNLM"/>
    </source>
</evidence>
<dbReference type="PANTHER" id="PTHR41339:SF1">
    <property type="entry name" value="SECRETED PROTEIN"/>
    <property type="match status" value="1"/>
</dbReference>
<comment type="caution">
    <text evidence="2">The sequence shown here is derived from an EMBL/GenBank/DDBJ whole genome shotgun (WGS) entry which is preliminary data.</text>
</comment>
<evidence type="ECO:0000313" key="2">
    <source>
        <dbReference type="EMBL" id="GAC18205.1"/>
    </source>
</evidence>
<dbReference type="RefSeq" id="WP_007617795.1">
    <property type="nucleotide sequence ID" value="NZ_BAEO01000014.1"/>
</dbReference>
<accession>K6Z445</accession>
<dbReference type="EMBL" id="BAEO01000014">
    <property type="protein sequence ID" value="GAC18205.1"/>
    <property type="molecule type" value="Genomic_DNA"/>
</dbReference>
<sequence>MDLNNIFKASAIVTALVLAGCGGDINITPTVNDTSTNNSNNTTNTTNEGNDTGTGDGTTTENPCASYETSGVEVQGEYTDGNCEYSKDFVSPASPLTTDITLAKLDNGGAHFFKSSLVVGENCNTSDSCVLVTEGPTVEIEAGATLAFDDSSSRVQINRGANIEAVGTYSNPIIFTSANAIASLKVADAQPQDWGGIMIDGFGITDQCSDAERAAVTCNAESEGAVTYYGGNDNTDNSGTLKFVKIHYAGGLPAGAEEGNDLNSLSLFAVGSGTTIDYVDIYAGYDDGVELFGGAVNLKHIVVTDTQDDSIDIDAGWKGNAQFILIKHGTVVNAAGNTINMGNGGFESDGTKVKDNNVAPSAPQIANVTVITIDEESVRDGNPSVAIKLDDFISATWYNTVLVKTTATQTHCFENSGDAEQVVVDGAVSMKNSVAACAVLAKSETVGATTYTNWLTDTAEDNNSILGGDADVLASNGFATIADLKTPFDVTTIDASFFESVDFIGAVSPTDTSSDWYDWAKDAYDNAIANEL</sequence>
<name>K6Z445_9ALTE</name>
<dbReference type="OrthoDB" id="237393at2"/>
<organism evidence="2 3">
    <name type="scientific">Paraglaciecola arctica BSs20135</name>
    <dbReference type="NCBI Taxonomy" id="493475"/>
    <lineage>
        <taxon>Bacteria</taxon>
        <taxon>Pseudomonadati</taxon>
        <taxon>Pseudomonadota</taxon>
        <taxon>Gammaproteobacteria</taxon>
        <taxon>Alteromonadales</taxon>
        <taxon>Alteromonadaceae</taxon>
        <taxon>Paraglaciecola</taxon>
    </lineage>
</organism>
<feature type="region of interest" description="Disordered" evidence="1">
    <location>
        <begin position="29"/>
        <end position="62"/>
    </location>
</feature>